<keyword evidence="4" id="KW-1133">Transmembrane helix</keyword>
<dbReference type="GO" id="GO:0005524">
    <property type="term" value="F:ATP binding"/>
    <property type="evidence" value="ECO:0007669"/>
    <property type="project" value="UniProtKB-KW"/>
</dbReference>
<keyword evidence="2 7" id="KW-0067">ATP-binding</keyword>
<dbReference type="Pfam" id="PF00005">
    <property type="entry name" value="ABC_tran"/>
    <property type="match status" value="1"/>
</dbReference>
<gene>
    <name evidence="7" type="ORF">IV53_GL000286</name>
</gene>
<feature type="compositionally biased region" description="Polar residues" evidence="3">
    <location>
        <begin position="410"/>
        <end position="424"/>
    </location>
</feature>
<dbReference type="SUPFAM" id="SSF54106">
    <property type="entry name" value="LysM domain"/>
    <property type="match status" value="1"/>
</dbReference>
<dbReference type="InterPro" id="IPR003593">
    <property type="entry name" value="AAA+_ATPase"/>
</dbReference>
<organism evidence="7 8">
    <name type="scientific">Ligilactobacillus ceti DSM 22408</name>
    <dbReference type="NCBI Taxonomy" id="1122146"/>
    <lineage>
        <taxon>Bacteria</taxon>
        <taxon>Bacillati</taxon>
        <taxon>Bacillota</taxon>
        <taxon>Bacilli</taxon>
        <taxon>Lactobacillales</taxon>
        <taxon>Lactobacillaceae</taxon>
        <taxon>Ligilactobacillus</taxon>
    </lineage>
</organism>
<keyword evidence="4" id="KW-0812">Transmembrane</keyword>
<evidence type="ECO:0000313" key="7">
    <source>
        <dbReference type="EMBL" id="KRN90371.1"/>
    </source>
</evidence>
<dbReference type="RefSeq" id="WP_027106552.1">
    <property type="nucleotide sequence ID" value="NZ_AUHP01000013.1"/>
</dbReference>
<feature type="region of interest" description="Disordered" evidence="3">
    <location>
        <begin position="348"/>
        <end position="427"/>
    </location>
</feature>
<sequence>MGKLKTKYITKSSENREQKKWWALRGINFEVNEGEAVGLVGFNGSGKATLLKILAGQSEQTTGFITCDDPINFASLSNLQDEKLTGLEHIKKIIHQTKMDEFKADHLTNAIVNFMDLGYWVYQPIETYSLEIKARLVLGIALFVEPKLVLIDEVLMLLDMPFYQTVIHKIQTLKDTGVSFVIADSRSLVVETLCERTLWLQFGQAQDFGPTLDVVQQYEYVNNWFNGLTLPEKNEFLAVKEKEQVDFDIDDLYEEFKVEQFNNGFTRKDEPHMRRQFYFERGADPIEQAKKIQKTNEQKTKQKPAKKGFKRFVYTVLTLVVLAAGGFAGYEAYLNYFTKPELTHEEIQKKNESQVQSSLKKADHKSATSKEESKKEKVSTSTKESQKKDSAKEESKVEPEATKEKETTASTDENVQKINVNSGDTLGGLADKYETTIQKIQELNQMGESEQLIAGQTLKVPK</sequence>
<keyword evidence="4" id="KW-0472">Membrane</keyword>
<dbReference type="PROSITE" id="PS50893">
    <property type="entry name" value="ABC_TRANSPORTER_2"/>
    <property type="match status" value="1"/>
</dbReference>
<dbReference type="InterPro" id="IPR003439">
    <property type="entry name" value="ABC_transporter-like_ATP-bd"/>
</dbReference>
<proteinExistence type="predicted"/>
<reference evidence="7 8" key="1">
    <citation type="journal article" date="2015" name="Genome Announc.">
        <title>Expanding the biotechnology potential of lactobacilli through comparative genomics of 213 strains and associated genera.</title>
        <authorList>
            <person name="Sun Z."/>
            <person name="Harris H.M."/>
            <person name="McCann A."/>
            <person name="Guo C."/>
            <person name="Argimon S."/>
            <person name="Zhang W."/>
            <person name="Yang X."/>
            <person name="Jeffery I.B."/>
            <person name="Cooney J.C."/>
            <person name="Kagawa T.F."/>
            <person name="Liu W."/>
            <person name="Song Y."/>
            <person name="Salvetti E."/>
            <person name="Wrobel A."/>
            <person name="Rasinkangas P."/>
            <person name="Parkhill J."/>
            <person name="Rea M.C."/>
            <person name="O'Sullivan O."/>
            <person name="Ritari J."/>
            <person name="Douillard F.P."/>
            <person name="Paul Ross R."/>
            <person name="Yang R."/>
            <person name="Briner A.E."/>
            <person name="Felis G.E."/>
            <person name="de Vos W.M."/>
            <person name="Barrangou R."/>
            <person name="Klaenhammer T.R."/>
            <person name="Caufield P.W."/>
            <person name="Cui Y."/>
            <person name="Zhang H."/>
            <person name="O'Toole P.W."/>
        </authorList>
    </citation>
    <scope>NUCLEOTIDE SEQUENCE [LARGE SCALE GENOMIC DNA]</scope>
    <source>
        <strain evidence="7 8">DSM 22408</strain>
    </source>
</reference>
<dbReference type="GO" id="GO:0016887">
    <property type="term" value="F:ATP hydrolysis activity"/>
    <property type="evidence" value="ECO:0007669"/>
    <property type="project" value="InterPro"/>
</dbReference>
<protein>
    <submittedName>
        <fullName evidence="7">Teichoic acid translocation ATP-binding protein</fullName>
    </submittedName>
</protein>
<feature type="compositionally biased region" description="Basic and acidic residues" evidence="3">
    <location>
        <begin position="360"/>
        <end position="407"/>
    </location>
</feature>
<evidence type="ECO:0000256" key="1">
    <source>
        <dbReference type="ARBA" id="ARBA00022741"/>
    </source>
</evidence>
<dbReference type="InterPro" id="IPR050683">
    <property type="entry name" value="Bact_Polysacc_Export_ATP-bd"/>
</dbReference>
<dbReference type="PANTHER" id="PTHR46743">
    <property type="entry name" value="TEICHOIC ACIDS EXPORT ATP-BINDING PROTEIN TAGH"/>
    <property type="match status" value="1"/>
</dbReference>
<feature type="domain" description="ABC transporter" evidence="5">
    <location>
        <begin position="4"/>
        <end position="227"/>
    </location>
</feature>
<dbReference type="Gene3D" id="3.10.350.10">
    <property type="entry name" value="LysM domain"/>
    <property type="match status" value="1"/>
</dbReference>
<evidence type="ECO:0000256" key="4">
    <source>
        <dbReference type="SAM" id="Phobius"/>
    </source>
</evidence>
<keyword evidence="8" id="KW-1185">Reference proteome</keyword>
<dbReference type="PANTHER" id="PTHR46743:SF2">
    <property type="entry name" value="TEICHOIC ACIDS EXPORT ATP-BINDING PROTEIN TAGH"/>
    <property type="match status" value="1"/>
</dbReference>
<dbReference type="InterPro" id="IPR036779">
    <property type="entry name" value="LysM_dom_sf"/>
</dbReference>
<dbReference type="CDD" id="cd00118">
    <property type="entry name" value="LysM"/>
    <property type="match status" value="1"/>
</dbReference>
<evidence type="ECO:0000259" key="5">
    <source>
        <dbReference type="PROSITE" id="PS50893"/>
    </source>
</evidence>
<feature type="domain" description="LysM" evidence="6">
    <location>
        <begin position="416"/>
        <end position="460"/>
    </location>
</feature>
<accession>A0A0R2KLR9</accession>
<dbReference type="SMART" id="SM00382">
    <property type="entry name" value="AAA"/>
    <property type="match status" value="1"/>
</dbReference>
<dbReference type="AlphaFoldDB" id="A0A0R2KLR9"/>
<name>A0A0R2KLR9_9LACO</name>
<dbReference type="PROSITE" id="PS51782">
    <property type="entry name" value="LYSM"/>
    <property type="match status" value="1"/>
</dbReference>
<dbReference type="Pfam" id="PF01476">
    <property type="entry name" value="LysM"/>
    <property type="match status" value="1"/>
</dbReference>
<dbReference type="Gene3D" id="3.40.50.300">
    <property type="entry name" value="P-loop containing nucleotide triphosphate hydrolases"/>
    <property type="match status" value="1"/>
</dbReference>
<evidence type="ECO:0000259" key="6">
    <source>
        <dbReference type="PROSITE" id="PS51782"/>
    </source>
</evidence>
<evidence type="ECO:0000313" key="8">
    <source>
        <dbReference type="Proteomes" id="UP000051500"/>
    </source>
</evidence>
<dbReference type="SMART" id="SM00257">
    <property type="entry name" value="LysM"/>
    <property type="match status" value="1"/>
</dbReference>
<dbReference type="Proteomes" id="UP000051500">
    <property type="component" value="Unassembled WGS sequence"/>
</dbReference>
<dbReference type="InterPro" id="IPR018392">
    <property type="entry name" value="LysM"/>
</dbReference>
<keyword evidence="1" id="KW-0547">Nucleotide-binding</keyword>
<dbReference type="STRING" id="1122146.IV53_GL000286"/>
<evidence type="ECO:0000256" key="2">
    <source>
        <dbReference type="ARBA" id="ARBA00022840"/>
    </source>
</evidence>
<dbReference type="eggNOG" id="COG1134">
    <property type="taxonomic scope" value="Bacteria"/>
</dbReference>
<dbReference type="EMBL" id="JQBZ01000003">
    <property type="protein sequence ID" value="KRN90371.1"/>
    <property type="molecule type" value="Genomic_DNA"/>
</dbReference>
<dbReference type="SUPFAM" id="SSF52540">
    <property type="entry name" value="P-loop containing nucleoside triphosphate hydrolases"/>
    <property type="match status" value="1"/>
</dbReference>
<comment type="caution">
    <text evidence="7">The sequence shown here is derived from an EMBL/GenBank/DDBJ whole genome shotgun (WGS) entry which is preliminary data.</text>
</comment>
<dbReference type="OrthoDB" id="9778870at2"/>
<feature type="transmembrane region" description="Helical" evidence="4">
    <location>
        <begin position="312"/>
        <end position="330"/>
    </location>
</feature>
<evidence type="ECO:0000256" key="3">
    <source>
        <dbReference type="SAM" id="MobiDB-lite"/>
    </source>
</evidence>
<dbReference type="PATRIC" id="fig|1122146.4.peg.292"/>
<dbReference type="InterPro" id="IPR027417">
    <property type="entry name" value="P-loop_NTPase"/>
</dbReference>